<gene>
    <name evidence="1" type="ORF">M404DRAFT_1004067</name>
</gene>
<accession>A0A0C3JRN2</accession>
<evidence type="ECO:0000313" key="1">
    <source>
        <dbReference type="EMBL" id="KIO00142.1"/>
    </source>
</evidence>
<evidence type="ECO:0000313" key="2">
    <source>
        <dbReference type="Proteomes" id="UP000054217"/>
    </source>
</evidence>
<dbReference type="EMBL" id="KN831998">
    <property type="protein sequence ID" value="KIO00142.1"/>
    <property type="molecule type" value="Genomic_DNA"/>
</dbReference>
<dbReference type="OrthoDB" id="2624927at2759"/>
<reference evidence="1 2" key="1">
    <citation type="submission" date="2014-04" db="EMBL/GenBank/DDBJ databases">
        <authorList>
            <consortium name="DOE Joint Genome Institute"/>
            <person name="Kuo A."/>
            <person name="Kohler A."/>
            <person name="Costa M.D."/>
            <person name="Nagy L.G."/>
            <person name="Floudas D."/>
            <person name="Copeland A."/>
            <person name="Barry K.W."/>
            <person name="Cichocki N."/>
            <person name="Veneault-Fourrey C."/>
            <person name="LaButti K."/>
            <person name="Lindquist E.A."/>
            <person name="Lipzen A."/>
            <person name="Lundell T."/>
            <person name="Morin E."/>
            <person name="Murat C."/>
            <person name="Sun H."/>
            <person name="Tunlid A."/>
            <person name="Henrissat B."/>
            <person name="Grigoriev I.V."/>
            <person name="Hibbett D.S."/>
            <person name="Martin F."/>
            <person name="Nordberg H.P."/>
            <person name="Cantor M.N."/>
            <person name="Hua S.X."/>
        </authorList>
    </citation>
    <scope>NUCLEOTIDE SEQUENCE [LARGE SCALE GENOMIC DNA]</scope>
    <source>
        <strain evidence="1 2">Marx 270</strain>
    </source>
</reference>
<sequence>MDELTKARAVLTAMENRERELLSELHSIRGAVRLQRSRVEDLITRLPISPIDRLPNESLLRVLEFYIGEAAQTCDVYIHAKRQLASVSRRWRDLILHSPSLWTLLTVTSSWSEARAKIYVTRSSQSLLDIVIRFCDYRYDDNNRIFPALLDILTSCAHRWRSLIIHKHTPEDHGSLVLQKLNRLSFPSLERVSISNFPGSLRGQGELYQPTFLRPQIAPHLEQVDLHVNVKTSAAVHIPSGVTDLSLHFYDDDHIQHSSLFEGLSCPGLTSLCISGHAVDFNSPPNSIQLPLLEKFVCTLSCAKSLIHALVAPRLRHFDYSPSSWNDSPSTIFADLLSKFISVGYLHLSGSPAHILSEAVCLAFPNVYALRLTPFNDILSDSCPADFLGDALHWKNLKNLTIYPPDGSDLESLDGLATWLLQRLNAGQSKLRVTVITSGCGIPSLFQKLTELCYLEWFDLCHNVAMMRRRSGSKDWVEVLNLPACVVDELSTTLRTGNVRGRVRDCQCGMYI</sequence>
<proteinExistence type="predicted"/>
<dbReference type="STRING" id="870435.A0A0C3JRN2"/>
<dbReference type="SUPFAM" id="SSF52047">
    <property type="entry name" value="RNI-like"/>
    <property type="match status" value="1"/>
</dbReference>
<dbReference type="Proteomes" id="UP000054217">
    <property type="component" value="Unassembled WGS sequence"/>
</dbReference>
<keyword evidence="2" id="KW-1185">Reference proteome</keyword>
<dbReference type="Gene3D" id="1.20.1280.50">
    <property type="match status" value="1"/>
</dbReference>
<protein>
    <submittedName>
        <fullName evidence="1">Uncharacterized protein</fullName>
    </submittedName>
</protein>
<dbReference type="HOGENOM" id="CLU_023752_2_0_1"/>
<reference evidence="2" key="2">
    <citation type="submission" date="2015-01" db="EMBL/GenBank/DDBJ databases">
        <title>Evolutionary Origins and Diversification of the Mycorrhizal Mutualists.</title>
        <authorList>
            <consortium name="DOE Joint Genome Institute"/>
            <consortium name="Mycorrhizal Genomics Consortium"/>
            <person name="Kohler A."/>
            <person name="Kuo A."/>
            <person name="Nagy L.G."/>
            <person name="Floudas D."/>
            <person name="Copeland A."/>
            <person name="Barry K.W."/>
            <person name="Cichocki N."/>
            <person name="Veneault-Fourrey C."/>
            <person name="LaButti K."/>
            <person name="Lindquist E.A."/>
            <person name="Lipzen A."/>
            <person name="Lundell T."/>
            <person name="Morin E."/>
            <person name="Murat C."/>
            <person name="Riley R."/>
            <person name="Ohm R."/>
            <person name="Sun H."/>
            <person name="Tunlid A."/>
            <person name="Henrissat B."/>
            <person name="Grigoriev I.V."/>
            <person name="Hibbett D.S."/>
            <person name="Martin F."/>
        </authorList>
    </citation>
    <scope>NUCLEOTIDE SEQUENCE [LARGE SCALE GENOMIC DNA]</scope>
    <source>
        <strain evidence="2">Marx 270</strain>
    </source>
</reference>
<dbReference type="InParanoid" id="A0A0C3JRN2"/>
<dbReference type="AlphaFoldDB" id="A0A0C3JRN2"/>
<organism evidence="1 2">
    <name type="scientific">Pisolithus tinctorius Marx 270</name>
    <dbReference type="NCBI Taxonomy" id="870435"/>
    <lineage>
        <taxon>Eukaryota</taxon>
        <taxon>Fungi</taxon>
        <taxon>Dikarya</taxon>
        <taxon>Basidiomycota</taxon>
        <taxon>Agaricomycotina</taxon>
        <taxon>Agaricomycetes</taxon>
        <taxon>Agaricomycetidae</taxon>
        <taxon>Boletales</taxon>
        <taxon>Sclerodermatineae</taxon>
        <taxon>Pisolithaceae</taxon>
        <taxon>Pisolithus</taxon>
    </lineage>
</organism>
<name>A0A0C3JRN2_PISTI</name>